<reference evidence="2 3" key="1">
    <citation type="journal article" date="2013" name="BMC Genomics">
        <title>Reconstruction of the lipid metabolism for the microalga Monoraphidium neglectum from its genome sequence reveals characteristics suitable for biofuel production.</title>
        <authorList>
            <person name="Bogen C."/>
            <person name="Al-Dilaimi A."/>
            <person name="Albersmeier A."/>
            <person name="Wichmann J."/>
            <person name="Grundmann M."/>
            <person name="Rupp O."/>
            <person name="Lauersen K.J."/>
            <person name="Blifernez-Klassen O."/>
            <person name="Kalinowski J."/>
            <person name="Goesmann A."/>
            <person name="Mussgnug J.H."/>
            <person name="Kruse O."/>
        </authorList>
    </citation>
    <scope>NUCLEOTIDE SEQUENCE [LARGE SCALE GENOMIC DNA]</scope>
    <source>
        <strain evidence="2 3">SAG 48.87</strain>
    </source>
</reference>
<name>A0A0D2MA20_9CHLO</name>
<dbReference type="SUPFAM" id="SSF56112">
    <property type="entry name" value="Protein kinase-like (PK-like)"/>
    <property type="match status" value="1"/>
</dbReference>
<keyword evidence="3" id="KW-1185">Reference proteome</keyword>
<feature type="region of interest" description="Disordered" evidence="1">
    <location>
        <begin position="1"/>
        <end position="23"/>
    </location>
</feature>
<evidence type="ECO:0000313" key="3">
    <source>
        <dbReference type="Proteomes" id="UP000054498"/>
    </source>
</evidence>
<evidence type="ECO:0008006" key="4">
    <source>
        <dbReference type="Google" id="ProtNLM"/>
    </source>
</evidence>
<sequence>MDGETSLLTKTKGGTPGYMNQAQTKGKYGTANDVYPLGVIISEMLTGLNSLLTADECVRALQLADQDAATWPAGRHSGSYMDDGDEAKIYLWMEYGMRVPLATVIQFILRKHQHVPKALWHPAWFTGQDTAEIAAAESAGEVLHAQVCLCFDIKELGRSKLPAVLGAMRPAVVAALKHG</sequence>
<dbReference type="Gene3D" id="1.10.510.10">
    <property type="entry name" value="Transferase(Phosphotransferase) domain 1"/>
    <property type="match status" value="1"/>
</dbReference>
<dbReference type="Proteomes" id="UP000054498">
    <property type="component" value="Unassembled WGS sequence"/>
</dbReference>
<organism evidence="2 3">
    <name type="scientific">Monoraphidium neglectum</name>
    <dbReference type="NCBI Taxonomy" id="145388"/>
    <lineage>
        <taxon>Eukaryota</taxon>
        <taxon>Viridiplantae</taxon>
        <taxon>Chlorophyta</taxon>
        <taxon>core chlorophytes</taxon>
        <taxon>Chlorophyceae</taxon>
        <taxon>CS clade</taxon>
        <taxon>Sphaeropleales</taxon>
        <taxon>Selenastraceae</taxon>
        <taxon>Monoraphidium</taxon>
    </lineage>
</organism>
<dbReference type="AlphaFoldDB" id="A0A0D2MA20"/>
<evidence type="ECO:0000313" key="2">
    <source>
        <dbReference type="EMBL" id="KIY92210.1"/>
    </source>
</evidence>
<accession>A0A0D2MA20</accession>
<protein>
    <recommendedName>
        <fullName evidence="4">Protein kinase domain-containing protein</fullName>
    </recommendedName>
</protein>
<dbReference type="InterPro" id="IPR011009">
    <property type="entry name" value="Kinase-like_dom_sf"/>
</dbReference>
<dbReference type="GeneID" id="25733446"/>
<proteinExistence type="predicted"/>
<dbReference type="RefSeq" id="XP_013891230.1">
    <property type="nucleotide sequence ID" value="XM_014035776.1"/>
</dbReference>
<gene>
    <name evidence="2" type="ORF">MNEG_15753</name>
</gene>
<evidence type="ECO:0000256" key="1">
    <source>
        <dbReference type="SAM" id="MobiDB-lite"/>
    </source>
</evidence>
<dbReference type="KEGG" id="mng:MNEG_15753"/>
<dbReference type="EMBL" id="KK105850">
    <property type="protein sequence ID" value="KIY92210.1"/>
    <property type="molecule type" value="Genomic_DNA"/>
</dbReference>